<dbReference type="SUPFAM" id="SSF53474">
    <property type="entry name" value="alpha/beta-Hydrolases"/>
    <property type="match status" value="1"/>
</dbReference>
<evidence type="ECO:0000313" key="7">
    <source>
        <dbReference type="EMBL" id="MBC2778017.1"/>
    </source>
</evidence>
<feature type="domain" description="Peptidase S9 prolyl oligopeptidase catalytic" evidence="6">
    <location>
        <begin position="465"/>
        <end position="673"/>
    </location>
</feature>
<keyword evidence="8" id="KW-1185">Reference proteome</keyword>
<protein>
    <submittedName>
        <fullName evidence="7">S9 family peptidase</fullName>
    </submittedName>
</protein>
<dbReference type="EMBL" id="JACJVJ010000002">
    <property type="protein sequence ID" value="MBC2778017.1"/>
    <property type="molecule type" value="Genomic_DNA"/>
</dbReference>
<evidence type="ECO:0000259" key="6">
    <source>
        <dbReference type="Pfam" id="PF00326"/>
    </source>
</evidence>
<dbReference type="PANTHER" id="PTHR42776:SF13">
    <property type="entry name" value="DIPEPTIDYL-PEPTIDASE 5"/>
    <property type="match status" value="1"/>
</dbReference>
<dbReference type="InterPro" id="IPR001375">
    <property type="entry name" value="Peptidase_S9_cat"/>
</dbReference>
<gene>
    <name evidence="7" type="ORF">H6P80_10355</name>
</gene>
<comment type="caution">
    <text evidence="7">The sequence shown here is derived from an EMBL/GenBank/DDBJ whole genome shotgun (WGS) entry which is preliminary data.</text>
</comment>
<dbReference type="SUPFAM" id="SSF82171">
    <property type="entry name" value="DPP6 N-terminal domain-like"/>
    <property type="match status" value="1"/>
</dbReference>
<evidence type="ECO:0000256" key="5">
    <source>
        <dbReference type="ARBA" id="ARBA00022825"/>
    </source>
</evidence>
<dbReference type="GO" id="GO:0006508">
    <property type="term" value="P:proteolysis"/>
    <property type="evidence" value="ECO:0007669"/>
    <property type="project" value="UniProtKB-KW"/>
</dbReference>
<evidence type="ECO:0000256" key="1">
    <source>
        <dbReference type="ARBA" id="ARBA00010040"/>
    </source>
</evidence>
<dbReference type="FunFam" id="3.40.50.1820:FF:000028">
    <property type="entry name" value="S9 family peptidase"/>
    <property type="match status" value="1"/>
</dbReference>
<dbReference type="Gene3D" id="2.120.10.30">
    <property type="entry name" value="TolB, C-terminal domain"/>
    <property type="match status" value="2"/>
</dbReference>
<organism evidence="7 8">
    <name type="scientific">Parasphingopyxis marina</name>
    <dbReference type="NCBI Taxonomy" id="2761622"/>
    <lineage>
        <taxon>Bacteria</taxon>
        <taxon>Pseudomonadati</taxon>
        <taxon>Pseudomonadota</taxon>
        <taxon>Alphaproteobacteria</taxon>
        <taxon>Sphingomonadales</taxon>
        <taxon>Sphingomonadaceae</taxon>
        <taxon>Parasphingopyxis</taxon>
    </lineage>
</organism>
<dbReference type="InterPro" id="IPR011659">
    <property type="entry name" value="WD40"/>
</dbReference>
<proteinExistence type="inferred from homology"/>
<keyword evidence="5" id="KW-0720">Serine protease</keyword>
<name>A0A842HZN7_9SPHN</name>
<dbReference type="Pfam" id="PF07676">
    <property type="entry name" value="PD40"/>
    <property type="match status" value="3"/>
</dbReference>
<dbReference type="RefSeq" id="WP_185801311.1">
    <property type="nucleotide sequence ID" value="NZ_JACJVJ010000002.1"/>
</dbReference>
<keyword evidence="3" id="KW-0732">Signal</keyword>
<evidence type="ECO:0000256" key="4">
    <source>
        <dbReference type="ARBA" id="ARBA00022801"/>
    </source>
</evidence>
<comment type="similarity">
    <text evidence="1">Belongs to the peptidase S9C family.</text>
</comment>
<dbReference type="InterPro" id="IPR029058">
    <property type="entry name" value="AB_hydrolase_fold"/>
</dbReference>
<dbReference type="InterPro" id="IPR011042">
    <property type="entry name" value="6-blade_b-propeller_TolB-like"/>
</dbReference>
<accession>A0A842HZN7</accession>
<dbReference type="Proteomes" id="UP000564378">
    <property type="component" value="Unassembled WGS sequence"/>
</dbReference>
<dbReference type="PANTHER" id="PTHR42776">
    <property type="entry name" value="SERINE PEPTIDASE S9 FAMILY MEMBER"/>
    <property type="match status" value="1"/>
</dbReference>
<dbReference type="GO" id="GO:0004252">
    <property type="term" value="F:serine-type endopeptidase activity"/>
    <property type="evidence" value="ECO:0007669"/>
    <property type="project" value="TreeGrafter"/>
</dbReference>
<dbReference type="AlphaFoldDB" id="A0A842HZN7"/>
<sequence length="690" mass="75146">MAVAAMLVASPAAARPFAPEDLIQLRRIGGSSVSPDGSQLVFTLSETDLAANARRNDLWLLDLESEGAVPVRWRPTPDANEDAPAFAADGSGIYYLSDSGGSTQVWRAPLGEGEAQQVTDVDADVAGFSIAPGGGRIALWFDEDVSCEATSCADTAPPNDAGSGRTYDEIFVRHWGSWENSTQSRLVTFELADGLASGEGVVVSRPLSGNVPSRPFGGGDQIAWHPTGASLFFTLRESGPAEPTSTDLDIYRAPADGTAPPELLTADNEALDSLPTPSPDGRYLAYVAMATPGYESDRQVLQLRDLITGESRALTQAWDRSIEAIGWSADMQSLWLVAKDGLETALFRYALTEGTLERMTGTERSVGAASPLPDGTVLATMASALAPSDIYRIGADGREIPITNVNGDLLGDLDMPTRTEFAFEGADGDIVSGQFFRPPGLAEGARAPVALFVHGGPQGSFSNDWSYRWNPALMAAQGYAVVTIDFHGSTGYGQAFTDSITNDWGGKPLRDLQIGLQHVLDRNPWMDGDRICALGASYGGYMMNWIEGNWPGRFDCLVNHAGIFDLRQFYYATEELWFPEHDFGGPYFDRESAYERWNAVSHVENWRTPMLVTVGERDFRIPYPQSLGAFTALQRRNIPSRLLVFPDENHWINKPLNSLQWHREVYDWIARWTAPDSPAQERQAGTGESP</sequence>
<dbReference type="Gene3D" id="3.40.50.1820">
    <property type="entry name" value="alpha/beta hydrolase"/>
    <property type="match status" value="1"/>
</dbReference>
<evidence type="ECO:0000256" key="3">
    <source>
        <dbReference type="ARBA" id="ARBA00022729"/>
    </source>
</evidence>
<keyword evidence="2" id="KW-0645">Protease</keyword>
<keyword evidence="4" id="KW-0378">Hydrolase</keyword>
<evidence type="ECO:0000313" key="8">
    <source>
        <dbReference type="Proteomes" id="UP000564378"/>
    </source>
</evidence>
<reference evidence="7 8" key="1">
    <citation type="submission" date="2020-08" db="EMBL/GenBank/DDBJ databases">
        <title>Draft genome sequence of Parasphingopyxis sp. GrpM-11.</title>
        <authorList>
            <person name="Oh J."/>
            <person name="Roh D.-H."/>
        </authorList>
    </citation>
    <scope>NUCLEOTIDE SEQUENCE [LARGE SCALE GENOMIC DNA]</scope>
    <source>
        <strain evidence="7 8">GrpM-11</strain>
    </source>
</reference>
<evidence type="ECO:0000256" key="2">
    <source>
        <dbReference type="ARBA" id="ARBA00022670"/>
    </source>
</evidence>
<dbReference type="Pfam" id="PF00326">
    <property type="entry name" value="Peptidase_S9"/>
    <property type="match status" value="1"/>
</dbReference>